<dbReference type="PANTHER" id="PTHR12083">
    <property type="entry name" value="BIFUNCTIONAL POLYNUCLEOTIDE PHOSPHATASE/KINASE"/>
    <property type="match status" value="1"/>
</dbReference>
<dbReference type="Gene3D" id="3.40.50.1000">
    <property type="entry name" value="HAD superfamily/HAD-like"/>
    <property type="match status" value="1"/>
</dbReference>
<dbReference type="Pfam" id="PF13671">
    <property type="entry name" value="AAA_33"/>
    <property type="match status" value="1"/>
</dbReference>
<dbReference type="SUPFAM" id="SSF52540">
    <property type="entry name" value="P-loop containing nucleoside triphosphate hydrolases"/>
    <property type="match status" value="1"/>
</dbReference>
<name>A0A8J2MF27_9BILA</name>
<evidence type="ECO:0000313" key="2">
    <source>
        <dbReference type="Proteomes" id="UP000746747"/>
    </source>
</evidence>
<dbReference type="InterPro" id="IPR027417">
    <property type="entry name" value="P-loop_NTPase"/>
</dbReference>
<dbReference type="EMBL" id="CAKAEH010001803">
    <property type="protein sequence ID" value="CAG9539529.1"/>
    <property type="molecule type" value="Genomic_DNA"/>
</dbReference>
<evidence type="ECO:0000313" key="1">
    <source>
        <dbReference type="EMBL" id="CAG9539529.1"/>
    </source>
</evidence>
<protein>
    <recommendedName>
        <fullName evidence="3">Bifunctional polynucleotide phosphatase/kinase</fullName>
    </recommendedName>
</protein>
<dbReference type="NCBIfam" id="TIGR01664">
    <property type="entry name" value="DNA-3'-Pase"/>
    <property type="match status" value="1"/>
</dbReference>
<dbReference type="GO" id="GO:0003690">
    <property type="term" value="F:double-stranded DNA binding"/>
    <property type="evidence" value="ECO:0007669"/>
    <property type="project" value="TreeGrafter"/>
</dbReference>
<organism evidence="1 2">
    <name type="scientific">Cercopithifilaria johnstoni</name>
    <dbReference type="NCBI Taxonomy" id="2874296"/>
    <lineage>
        <taxon>Eukaryota</taxon>
        <taxon>Metazoa</taxon>
        <taxon>Ecdysozoa</taxon>
        <taxon>Nematoda</taxon>
        <taxon>Chromadorea</taxon>
        <taxon>Rhabditida</taxon>
        <taxon>Spirurina</taxon>
        <taxon>Spiruromorpha</taxon>
        <taxon>Filarioidea</taxon>
        <taxon>Onchocercidae</taxon>
        <taxon>Cercopithifilaria</taxon>
    </lineage>
</organism>
<dbReference type="Gene3D" id="3.40.50.300">
    <property type="entry name" value="P-loop containing nucleotide triphosphate hydrolases"/>
    <property type="match status" value="1"/>
</dbReference>
<dbReference type="InterPro" id="IPR006551">
    <property type="entry name" value="Polynucleotide_phosphatase"/>
</dbReference>
<dbReference type="OrthoDB" id="19045at2759"/>
<dbReference type="GO" id="GO:0046404">
    <property type="term" value="F:ATP-dependent polydeoxyribonucleotide 5'-hydroxyl-kinase activity"/>
    <property type="evidence" value="ECO:0007669"/>
    <property type="project" value="TreeGrafter"/>
</dbReference>
<dbReference type="InterPro" id="IPR023214">
    <property type="entry name" value="HAD_sf"/>
</dbReference>
<dbReference type="GO" id="GO:0046403">
    <property type="term" value="F:polynucleotide 3'-phosphatase activity"/>
    <property type="evidence" value="ECO:0007669"/>
    <property type="project" value="TreeGrafter"/>
</dbReference>
<comment type="caution">
    <text evidence="1">The sequence shown here is derived from an EMBL/GenBank/DDBJ whole genome shotgun (WGS) entry which is preliminary data.</text>
</comment>
<reference evidence="1" key="1">
    <citation type="submission" date="2021-09" db="EMBL/GenBank/DDBJ databases">
        <authorList>
            <consortium name="Pathogen Informatics"/>
        </authorList>
    </citation>
    <scope>NUCLEOTIDE SEQUENCE</scope>
</reference>
<dbReference type="InterPro" id="IPR036412">
    <property type="entry name" value="HAD-like_sf"/>
</dbReference>
<dbReference type="GO" id="GO:0006281">
    <property type="term" value="P:DNA repair"/>
    <property type="evidence" value="ECO:0007669"/>
    <property type="project" value="TreeGrafter"/>
</dbReference>
<accession>A0A8J2MF27</accession>
<dbReference type="FunFam" id="3.40.50.1000:FF:000078">
    <property type="entry name" value="Bifunctional polynucleotide phosphatase/kinase"/>
    <property type="match status" value="1"/>
</dbReference>
<sequence>MTKRAYTTMHDWLTDNKKAQHDGENEVYARWHSVGNDLMVFDFGNINHCADIAAFDFDGTVVVTKSGKVFPENEHDWQFFCESIPQVLADIAGKNFKVVIFTNQRGIQRNSQYRDAFCRKVEKVCQQIKLPIQVFVSLGTLRYRKPYIGMWNYFENHGNGGILINRETSFYVGDAAGRIQTNIRKKKDHSAADRLFALNFGINFFTPEQYFLKQMEVEDFTLPFFSSSSLLDEKVSLFDPENTPIPGNGLEVLIFVGYPGCGKSSLAQKLAAEYGYGIVNRDTLKTWQKCVEHAEILLKRQQNVIVDNTNANRESRKRYINLAKSFGAGSRCFLFKCTLEQASHNCKYRVIVGTDEKHVEIGRMALHNYKKNFEEPKLSEGFSSVVKVNFVPEFDCREHEAIYRMYLCDS</sequence>
<dbReference type="NCBIfam" id="TIGR01662">
    <property type="entry name" value="HAD-SF-IIIA"/>
    <property type="match status" value="1"/>
</dbReference>
<dbReference type="FunFam" id="3.40.50.300:FF:000737">
    <property type="entry name" value="Bifunctional polynucleotide phosphatase/kinase"/>
    <property type="match status" value="1"/>
</dbReference>
<dbReference type="InterPro" id="IPR006549">
    <property type="entry name" value="HAD-SF_hydro_IIIA"/>
</dbReference>
<dbReference type="PANTHER" id="PTHR12083:SF9">
    <property type="entry name" value="BIFUNCTIONAL POLYNUCLEOTIDE PHOSPHATASE_KINASE"/>
    <property type="match status" value="1"/>
</dbReference>
<gene>
    <name evidence="1" type="ORF">CJOHNSTONI_LOCUS9122</name>
</gene>
<dbReference type="SUPFAM" id="SSF56784">
    <property type="entry name" value="HAD-like"/>
    <property type="match status" value="1"/>
</dbReference>
<dbReference type="AlphaFoldDB" id="A0A8J2MF27"/>
<proteinExistence type="predicted"/>
<evidence type="ECO:0008006" key="3">
    <source>
        <dbReference type="Google" id="ProtNLM"/>
    </source>
</evidence>
<keyword evidence="2" id="KW-1185">Reference proteome</keyword>
<dbReference type="Pfam" id="PF08645">
    <property type="entry name" value="PNK3P"/>
    <property type="match status" value="1"/>
</dbReference>
<dbReference type="Proteomes" id="UP000746747">
    <property type="component" value="Unassembled WGS sequence"/>
</dbReference>
<dbReference type="InterPro" id="IPR013954">
    <property type="entry name" value="PNK3P"/>
</dbReference>